<sequence>MLKFTKVTGYKFDRGDVKGFSFNTKEQFPRMSAAWFECNGKHVKMKSINSNRLYFIIKGSGKFIIKNKVITAKANEVIIVPKNTIYCYSGKMTCFLVHSPAFDKAKEISYNE</sequence>
<evidence type="ECO:0008006" key="3">
    <source>
        <dbReference type="Google" id="ProtNLM"/>
    </source>
</evidence>
<proteinExistence type="predicted"/>
<evidence type="ECO:0000313" key="2">
    <source>
        <dbReference type="Proteomes" id="UP000229981"/>
    </source>
</evidence>
<comment type="caution">
    <text evidence="1">The sequence shown here is derived from an EMBL/GenBank/DDBJ whole genome shotgun (WGS) entry which is preliminary data.</text>
</comment>
<dbReference type="InterPro" id="IPR011051">
    <property type="entry name" value="RmlC_Cupin_sf"/>
</dbReference>
<dbReference type="Gene3D" id="2.60.120.10">
    <property type="entry name" value="Jelly Rolls"/>
    <property type="match status" value="1"/>
</dbReference>
<dbReference type="InterPro" id="IPR014710">
    <property type="entry name" value="RmlC-like_jellyroll"/>
</dbReference>
<evidence type="ECO:0000313" key="1">
    <source>
        <dbReference type="EMBL" id="PIP88050.1"/>
    </source>
</evidence>
<protein>
    <recommendedName>
        <fullName evidence="3">Cupin 2 conserved barrel domain-containing protein</fullName>
    </recommendedName>
</protein>
<gene>
    <name evidence="1" type="ORF">COW80_02490</name>
</gene>
<dbReference type="AlphaFoldDB" id="A0A2H0E2K6"/>
<dbReference type="Proteomes" id="UP000229981">
    <property type="component" value="Unassembled WGS sequence"/>
</dbReference>
<dbReference type="SUPFAM" id="SSF51182">
    <property type="entry name" value="RmlC-like cupins"/>
    <property type="match status" value="1"/>
</dbReference>
<reference evidence="1 2" key="1">
    <citation type="submission" date="2017-09" db="EMBL/GenBank/DDBJ databases">
        <title>Depth-based differentiation of microbial function through sediment-hosted aquifers and enrichment of novel symbionts in the deep terrestrial subsurface.</title>
        <authorList>
            <person name="Probst A.J."/>
            <person name="Ladd B."/>
            <person name="Jarett J.K."/>
            <person name="Geller-Mcgrath D.E."/>
            <person name="Sieber C.M."/>
            <person name="Emerson J.B."/>
            <person name="Anantharaman K."/>
            <person name="Thomas B.C."/>
            <person name="Malmstrom R."/>
            <person name="Stieglmeier M."/>
            <person name="Klingl A."/>
            <person name="Woyke T."/>
            <person name="Ryan C.M."/>
            <person name="Banfield J.F."/>
        </authorList>
    </citation>
    <scope>NUCLEOTIDE SEQUENCE [LARGE SCALE GENOMIC DNA]</scope>
    <source>
        <strain evidence="1">CG22_combo_CG10-13_8_21_14_all_01_47_9</strain>
    </source>
</reference>
<name>A0A2H0E2K6_9BACT</name>
<organism evidence="1 2">
    <name type="scientific">Candidatus Beckwithbacteria bacterium CG22_combo_CG10-13_8_21_14_all_01_47_9</name>
    <dbReference type="NCBI Taxonomy" id="1974496"/>
    <lineage>
        <taxon>Bacteria</taxon>
        <taxon>Candidatus Beckwithiibacteriota</taxon>
    </lineage>
</organism>
<accession>A0A2H0E2K6</accession>
<dbReference type="EMBL" id="PCTU01000063">
    <property type="protein sequence ID" value="PIP88050.1"/>
    <property type="molecule type" value="Genomic_DNA"/>
</dbReference>